<keyword evidence="1" id="KW-0175">Coiled coil</keyword>
<reference evidence="3" key="1">
    <citation type="submission" date="2023-03" db="EMBL/GenBank/DDBJ databases">
        <title>Stygiobacter electus gen. nov., sp. nov., facultatively anaerobic thermotolerant bacterium of the class Ignavibacteria from a well of Yessentuki mineral water deposit.</title>
        <authorList>
            <person name="Podosokorskaya O.A."/>
            <person name="Elcheninov A.G."/>
            <person name="Petrova N.F."/>
            <person name="Zavarzina D.G."/>
            <person name="Kublanov I.V."/>
            <person name="Merkel A.Y."/>
        </authorList>
    </citation>
    <scope>NUCLEOTIDE SEQUENCE</scope>
    <source>
        <strain evidence="3">09-Me</strain>
    </source>
</reference>
<keyword evidence="3" id="KW-0378">Hydrolase</keyword>
<dbReference type="InterPro" id="IPR007439">
    <property type="entry name" value="Chemotax_Pase_CheZ"/>
</dbReference>
<name>A0AAE3P1G0_9BACT</name>
<dbReference type="EC" id="3.6.1.-" evidence="3"/>
<dbReference type="GO" id="GO:0016787">
    <property type="term" value="F:hydrolase activity"/>
    <property type="evidence" value="ECO:0007669"/>
    <property type="project" value="UniProtKB-KW"/>
</dbReference>
<dbReference type="EMBL" id="JARGDL010000003">
    <property type="protein sequence ID" value="MDF1611273.1"/>
    <property type="molecule type" value="Genomic_DNA"/>
</dbReference>
<comment type="caution">
    <text evidence="3">The sequence shown here is derived from an EMBL/GenBank/DDBJ whole genome shotgun (WGS) entry which is preliminary data.</text>
</comment>
<dbReference type="GO" id="GO:0050920">
    <property type="term" value="P:regulation of chemotaxis"/>
    <property type="evidence" value="ECO:0007669"/>
    <property type="project" value="InterPro"/>
</dbReference>
<sequence>MEKLFEKLGDLKSFFIYGQKLIPTLQKILNFMQDTVPLLESVNKSIAESTSKIPKATNQLHSVSNATELATTEILDLVDGISNELNSIFSKTSELKNRLQKQKELAEKLKSKYQNDNEIDEFLSYSLFDDELCFVDASSNKIQESIMNITIALQVQDITAQQLASVNHLINSIQEKLSGLLLDLNGKERESDKSSSQHESITFNENARYVKDNQSQKLADSLVAQTNGVKSQKEIDQLFSNKNE</sequence>
<organism evidence="3 4">
    <name type="scientific">Stygiobacter electus</name>
    <dbReference type="NCBI Taxonomy" id="3032292"/>
    <lineage>
        <taxon>Bacteria</taxon>
        <taxon>Pseudomonadati</taxon>
        <taxon>Ignavibacteriota</taxon>
        <taxon>Ignavibacteria</taxon>
        <taxon>Ignavibacteriales</taxon>
        <taxon>Melioribacteraceae</taxon>
        <taxon>Stygiobacter</taxon>
    </lineage>
</organism>
<dbReference type="SUPFAM" id="SSF75708">
    <property type="entry name" value="Chemotaxis phosphatase CheZ"/>
    <property type="match status" value="1"/>
</dbReference>
<evidence type="ECO:0000256" key="1">
    <source>
        <dbReference type="SAM" id="Coils"/>
    </source>
</evidence>
<dbReference type="Gene3D" id="1.10.287.500">
    <property type="entry name" value="Helix hairpin bin"/>
    <property type="match status" value="1"/>
</dbReference>
<dbReference type="Pfam" id="PF04344">
    <property type="entry name" value="CheZ"/>
    <property type="match status" value="1"/>
</dbReference>
<dbReference type="GO" id="GO:0009288">
    <property type="term" value="C:bacterial-type flagellum"/>
    <property type="evidence" value="ECO:0007669"/>
    <property type="project" value="InterPro"/>
</dbReference>
<dbReference type="RefSeq" id="WP_321535039.1">
    <property type="nucleotide sequence ID" value="NZ_JARGDL010000003.1"/>
</dbReference>
<proteinExistence type="predicted"/>
<dbReference type="AlphaFoldDB" id="A0AAE3P1G0"/>
<evidence type="ECO:0000313" key="3">
    <source>
        <dbReference type="EMBL" id="MDF1611273.1"/>
    </source>
</evidence>
<protein>
    <submittedName>
        <fullName evidence="3">Protein phosphatase CheZ</fullName>
        <ecNumber evidence="3">3.6.1.-</ecNumber>
    </submittedName>
</protein>
<keyword evidence="4" id="KW-1185">Reference proteome</keyword>
<accession>A0AAE3P1G0</accession>
<gene>
    <name evidence="3" type="ORF">P0M35_03860</name>
</gene>
<evidence type="ECO:0000313" key="4">
    <source>
        <dbReference type="Proteomes" id="UP001221302"/>
    </source>
</evidence>
<feature type="region of interest" description="Disordered" evidence="2">
    <location>
        <begin position="188"/>
        <end position="208"/>
    </location>
</feature>
<evidence type="ECO:0000256" key="2">
    <source>
        <dbReference type="SAM" id="MobiDB-lite"/>
    </source>
</evidence>
<dbReference type="Proteomes" id="UP001221302">
    <property type="component" value="Unassembled WGS sequence"/>
</dbReference>
<feature type="coiled-coil region" evidence="1">
    <location>
        <begin position="92"/>
        <end position="119"/>
    </location>
</feature>